<dbReference type="GO" id="GO:0008170">
    <property type="term" value="F:N-methyltransferase activity"/>
    <property type="evidence" value="ECO:0007669"/>
    <property type="project" value="InterPro"/>
</dbReference>
<feature type="domain" description="DNA methylase adenine-specific" evidence="8">
    <location>
        <begin position="211"/>
        <end position="554"/>
    </location>
</feature>
<keyword evidence="11" id="KW-1185">Reference proteome</keyword>
<dbReference type="GO" id="GO:0009307">
    <property type="term" value="P:DNA restriction-modification system"/>
    <property type="evidence" value="ECO:0007669"/>
    <property type="project" value="UniProtKB-KW"/>
</dbReference>
<evidence type="ECO:0000256" key="1">
    <source>
        <dbReference type="ARBA" id="ARBA00006594"/>
    </source>
</evidence>
<comment type="similarity">
    <text evidence="1">Belongs to the N(4)/N(6)-methyltransferase family.</text>
</comment>
<dbReference type="InterPro" id="IPR038333">
    <property type="entry name" value="T1MK-like_N_sf"/>
</dbReference>
<protein>
    <recommendedName>
        <fullName evidence="2">site-specific DNA-methyltransferase (adenine-specific)</fullName>
        <ecNumber evidence="2">2.1.1.72</ecNumber>
    </recommendedName>
</protein>
<dbReference type="InterPro" id="IPR003356">
    <property type="entry name" value="DNA_methylase_A-5"/>
</dbReference>
<dbReference type="Gene3D" id="1.20.1260.30">
    <property type="match status" value="1"/>
</dbReference>
<dbReference type="GO" id="GO:0009007">
    <property type="term" value="F:site-specific DNA-methyltransferase (adenine-specific) activity"/>
    <property type="evidence" value="ECO:0007669"/>
    <property type="project" value="UniProtKB-EC"/>
</dbReference>
<evidence type="ECO:0000256" key="5">
    <source>
        <dbReference type="ARBA" id="ARBA00022691"/>
    </source>
</evidence>
<dbReference type="InterPro" id="IPR002052">
    <property type="entry name" value="DNA_methylase_N6_adenine_CS"/>
</dbReference>
<dbReference type="OrthoDB" id="9784823at2"/>
<dbReference type="Proteomes" id="UP000265691">
    <property type="component" value="Unassembled WGS sequence"/>
</dbReference>
<evidence type="ECO:0000313" key="11">
    <source>
        <dbReference type="Proteomes" id="UP000265691"/>
    </source>
</evidence>
<dbReference type="InterPro" id="IPR004546">
    <property type="entry name" value="Restrct_endonuc_T1M"/>
</dbReference>
<name>A0A3A1Y6A6_9GAMM</name>
<keyword evidence="5" id="KW-0949">S-adenosyl-L-methionine</keyword>
<dbReference type="InterPro" id="IPR022749">
    <property type="entry name" value="D12N6_MeTrfase_N"/>
</dbReference>
<evidence type="ECO:0000259" key="9">
    <source>
        <dbReference type="Pfam" id="PF12161"/>
    </source>
</evidence>
<dbReference type="Pfam" id="PF02384">
    <property type="entry name" value="N6_Mtase"/>
    <property type="match status" value="1"/>
</dbReference>
<evidence type="ECO:0000256" key="6">
    <source>
        <dbReference type="ARBA" id="ARBA00022747"/>
    </source>
</evidence>
<comment type="caution">
    <text evidence="10">The sequence shown here is derived from an EMBL/GenBank/DDBJ whole genome shotgun (WGS) entry which is preliminary data.</text>
</comment>
<dbReference type="AlphaFoldDB" id="A0A3A1Y6A6"/>
<feature type="domain" description="N6 adenine-specific DNA methyltransferase N-terminal" evidence="9">
    <location>
        <begin position="13"/>
        <end position="144"/>
    </location>
</feature>
<dbReference type="PANTHER" id="PTHR42933">
    <property type="entry name" value="SLR6095 PROTEIN"/>
    <property type="match status" value="1"/>
</dbReference>
<keyword evidence="4" id="KW-0808">Transferase</keyword>
<dbReference type="SUPFAM" id="SSF53335">
    <property type="entry name" value="S-adenosyl-L-methionine-dependent methyltransferases"/>
    <property type="match status" value="1"/>
</dbReference>
<keyword evidence="3" id="KW-0489">Methyltransferase</keyword>
<evidence type="ECO:0000313" key="10">
    <source>
        <dbReference type="EMBL" id="RIY32826.1"/>
    </source>
</evidence>
<gene>
    <name evidence="10" type="ORF">CKF54_04155</name>
</gene>
<dbReference type="GO" id="GO:0032259">
    <property type="term" value="P:methylation"/>
    <property type="evidence" value="ECO:0007669"/>
    <property type="project" value="UniProtKB-KW"/>
</dbReference>
<dbReference type="PRINTS" id="PR00507">
    <property type="entry name" value="N12N6MTFRASE"/>
</dbReference>
<dbReference type="RefSeq" id="WP_119525073.1">
    <property type="nucleotide sequence ID" value="NZ_NRHC01000044.1"/>
</dbReference>
<dbReference type="PROSITE" id="PS00092">
    <property type="entry name" value="N6_MTASE"/>
    <property type="match status" value="1"/>
</dbReference>
<evidence type="ECO:0000256" key="2">
    <source>
        <dbReference type="ARBA" id="ARBA00011900"/>
    </source>
</evidence>
<dbReference type="NCBIfam" id="TIGR00497">
    <property type="entry name" value="hsdM"/>
    <property type="match status" value="1"/>
</dbReference>
<evidence type="ECO:0000256" key="7">
    <source>
        <dbReference type="ARBA" id="ARBA00047942"/>
    </source>
</evidence>
<evidence type="ECO:0000256" key="4">
    <source>
        <dbReference type="ARBA" id="ARBA00022679"/>
    </source>
</evidence>
<accession>A0A3A1Y6A6</accession>
<dbReference type="GO" id="GO:0003677">
    <property type="term" value="F:DNA binding"/>
    <property type="evidence" value="ECO:0007669"/>
    <property type="project" value="InterPro"/>
</dbReference>
<sequence>MTEPVVNKDTLFANIWDMANDLRGNMDASEYKNYILGFLFYAYLSKRLDEDTIKYLERRNDELLNGPRTNIYKTWFLREVANAVKAGKTEKEAIEQQVRQVISTFNFIIRPEYLWSNIIDKINDETANSQLLSNALKCFKDDLTTYANNYLDSSNTGLDKQVYIDFANIFDDVNLEANRLGEDSDSRSKFLFTICLKVNDMSAVVKDESGRDILGAIYENLIGKFAANAGKTGGEFYTPHEVSVMISKIVASRTVDHLKTLSDAEAQRFSLNVLDPTCGSGSLLLTLSNAYRKEIENTNISKKVKAERNITFYGQELNFTTYNLARMNLLMHGVDLRDMNLKNADTLDGDWPLVKGADEASPLKVDVIVSNPPYSTHWETEGKLEDERFKRYGALAPKTKADFSFLLHGLHHLNDHGTMGIVLPRGVLFRGGSEEIIRRTLVDENYIDAVIRLPEGLFYGTGIETVVMILRKDRELQDSKDRNNVIFIDASVGVEKDKKQNYLTMDQVERVVESYVERKDVPQFSRVVSIDEIKSKINDYSLYVPRYVDAFSSEDYVSLDDVLDDLQANREDIFHLENSINSQLKELGIDIDGLIAKHKRDSL</sequence>
<proteinExistence type="inferred from homology"/>
<comment type="catalytic activity">
    <reaction evidence="7">
        <text>a 2'-deoxyadenosine in DNA + S-adenosyl-L-methionine = an N(6)-methyl-2'-deoxyadenosine in DNA + S-adenosyl-L-homocysteine + H(+)</text>
        <dbReference type="Rhea" id="RHEA:15197"/>
        <dbReference type="Rhea" id="RHEA-COMP:12418"/>
        <dbReference type="Rhea" id="RHEA-COMP:12419"/>
        <dbReference type="ChEBI" id="CHEBI:15378"/>
        <dbReference type="ChEBI" id="CHEBI:57856"/>
        <dbReference type="ChEBI" id="CHEBI:59789"/>
        <dbReference type="ChEBI" id="CHEBI:90615"/>
        <dbReference type="ChEBI" id="CHEBI:90616"/>
        <dbReference type="EC" id="2.1.1.72"/>
    </reaction>
</comment>
<dbReference type="InterPro" id="IPR029063">
    <property type="entry name" value="SAM-dependent_MTases_sf"/>
</dbReference>
<dbReference type="PANTHER" id="PTHR42933:SF1">
    <property type="entry name" value="SITE-SPECIFIC DNA-METHYLTRANSFERASE (ADENINE-SPECIFIC)"/>
    <property type="match status" value="1"/>
</dbReference>
<keyword evidence="6" id="KW-0680">Restriction system</keyword>
<dbReference type="Gene3D" id="3.40.50.150">
    <property type="entry name" value="Vaccinia Virus protein VP39"/>
    <property type="match status" value="1"/>
</dbReference>
<evidence type="ECO:0000256" key="3">
    <source>
        <dbReference type="ARBA" id="ARBA00022603"/>
    </source>
</evidence>
<dbReference type="InterPro" id="IPR051537">
    <property type="entry name" value="DNA_Adenine_Mtase"/>
</dbReference>
<dbReference type="Pfam" id="PF12161">
    <property type="entry name" value="HsdM_N"/>
    <property type="match status" value="1"/>
</dbReference>
<evidence type="ECO:0000259" key="8">
    <source>
        <dbReference type="Pfam" id="PF02384"/>
    </source>
</evidence>
<dbReference type="EMBL" id="NRHC01000044">
    <property type="protein sequence ID" value="RIY32826.1"/>
    <property type="molecule type" value="Genomic_DNA"/>
</dbReference>
<dbReference type="EC" id="2.1.1.72" evidence="2"/>
<organism evidence="10 11">
    <name type="scientific">Psittacicella hinzii</name>
    <dbReference type="NCBI Taxonomy" id="2028575"/>
    <lineage>
        <taxon>Bacteria</taxon>
        <taxon>Pseudomonadati</taxon>
        <taxon>Pseudomonadota</taxon>
        <taxon>Gammaproteobacteria</taxon>
        <taxon>Pasteurellales</taxon>
        <taxon>Psittacicellaceae</taxon>
        <taxon>Psittacicella</taxon>
    </lineage>
</organism>
<reference evidence="10 11" key="1">
    <citation type="submission" date="2017-08" db="EMBL/GenBank/DDBJ databases">
        <title>Reclassification of Bisgaard taxon 37 and 44.</title>
        <authorList>
            <person name="Christensen H."/>
        </authorList>
    </citation>
    <scope>NUCLEOTIDE SEQUENCE [LARGE SCALE GENOMIC DNA]</scope>
    <source>
        <strain evidence="10 11">B96_3</strain>
    </source>
</reference>